<dbReference type="RefSeq" id="WP_164649582.1">
    <property type="nucleotide sequence ID" value="NZ_CP047475.1"/>
</dbReference>
<organism evidence="1 2">
    <name type="scientific">Vibrio astriarenae</name>
    <dbReference type="NCBI Taxonomy" id="1481923"/>
    <lineage>
        <taxon>Bacteria</taxon>
        <taxon>Pseudomonadati</taxon>
        <taxon>Pseudomonadota</taxon>
        <taxon>Gammaproteobacteria</taxon>
        <taxon>Vibrionales</taxon>
        <taxon>Vibrionaceae</taxon>
        <taxon>Vibrio</taxon>
    </lineage>
</organism>
<reference evidence="1 2" key="1">
    <citation type="submission" date="2020-01" db="EMBL/GenBank/DDBJ databases">
        <title>Whole genome and functional gene identification of agarase of Vibrio HN897.</title>
        <authorList>
            <person name="Liu Y."/>
            <person name="Zhao Z."/>
        </authorList>
    </citation>
    <scope>NUCLEOTIDE SEQUENCE [LARGE SCALE GENOMIC DNA]</scope>
    <source>
        <strain evidence="1 2">HN897</strain>
    </source>
</reference>
<proteinExistence type="predicted"/>
<name>A0A7Z2T5B1_9VIBR</name>
<accession>A0A7Z2T5B1</accession>
<dbReference type="Pfam" id="PF11207">
    <property type="entry name" value="DUF2989"/>
    <property type="match status" value="1"/>
</dbReference>
<dbReference type="AlphaFoldDB" id="A0A7Z2T5B1"/>
<protein>
    <submittedName>
        <fullName evidence="1">DUF2989 domain-containing protein</fullName>
    </submittedName>
</protein>
<keyword evidence="2" id="KW-1185">Reference proteome</keyword>
<sequence>MYQLVKLSLLTATIIFLSGCFDNTTDTDRLCADNPDLKCQFLNMEDGQCRIDRTNLVWQRYDKLKSPTDVNKIKEIELVAKYRSCLELAAQIEPLDARERKTKRVETMIFMGEEYRRLVEELKTSDSAEVLYFLWSHTGDDASRRRFLQREGRPELETAEMQYALATFYSSRDEQKTEQLLHRSLELSKTAKPNTEIFKTLSSLYYKNQRLDQAYLWSMVAKSHGVAIASKQELNYLYSDLSNEQKQDLEAQANSILQEIELHTYQSRSIKFR</sequence>
<dbReference type="EMBL" id="CP047475">
    <property type="protein sequence ID" value="QIA64679.1"/>
    <property type="molecule type" value="Genomic_DNA"/>
</dbReference>
<dbReference type="KEGG" id="vas:GT360_05235"/>
<evidence type="ECO:0000313" key="2">
    <source>
        <dbReference type="Proteomes" id="UP000464262"/>
    </source>
</evidence>
<dbReference type="PROSITE" id="PS51257">
    <property type="entry name" value="PROKAR_LIPOPROTEIN"/>
    <property type="match status" value="1"/>
</dbReference>
<dbReference type="Proteomes" id="UP000464262">
    <property type="component" value="Chromosome 1"/>
</dbReference>
<gene>
    <name evidence="1" type="ORF">GT360_05235</name>
</gene>
<evidence type="ECO:0000313" key="1">
    <source>
        <dbReference type="EMBL" id="QIA64679.1"/>
    </source>
</evidence>
<dbReference type="InterPro" id="IPR021372">
    <property type="entry name" value="DUF2989"/>
</dbReference>